<proteinExistence type="predicted"/>
<dbReference type="EMBL" id="CAJVPJ010001526">
    <property type="protein sequence ID" value="CAG8594702.1"/>
    <property type="molecule type" value="Genomic_DNA"/>
</dbReference>
<protein>
    <submittedName>
        <fullName evidence="1">5827_t:CDS:1</fullName>
    </submittedName>
</protein>
<dbReference type="AlphaFoldDB" id="A0A9N9GDL8"/>
<evidence type="ECO:0000313" key="1">
    <source>
        <dbReference type="EMBL" id="CAG8594702.1"/>
    </source>
</evidence>
<organism evidence="1 2">
    <name type="scientific">Paraglomus occultum</name>
    <dbReference type="NCBI Taxonomy" id="144539"/>
    <lineage>
        <taxon>Eukaryota</taxon>
        <taxon>Fungi</taxon>
        <taxon>Fungi incertae sedis</taxon>
        <taxon>Mucoromycota</taxon>
        <taxon>Glomeromycotina</taxon>
        <taxon>Glomeromycetes</taxon>
        <taxon>Paraglomerales</taxon>
        <taxon>Paraglomeraceae</taxon>
        <taxon>Paraglomus</taxon>
    </lineage>
</organism>
<gene>
    <name evidence="1" type="ORF">POCULU_LOCUS7154</name>
</gene>
<reference evidence="1" key="1">
    <citation type="submission" date="2021-06" db="EMBL/GenBank/DDBJ databases">
        <authorList>
            <person name="Kallberg Y."/>
            <person name="Tangrot J."/>
            <person name="Rosling A."/>
        </authorList>
    </citation>
    <scope>NUCLEOTIDE SEQUENCE</scope>
    <source>
        <strain evidence="1">IA702</strain>
    </source>
</reference>
<comment type="caution">
    <text evidence="1">The sequence shown here is derived from an EMBL/GenBank/DDBJ whole genome shotgun (WGS) entry which is preliminary data.</text>
</comment>
<accession>A0A9N9GDL8</accession>
<sequence>MNNNPVSYYNDVCQASYPEDYDPDDTHPPVTSFPVNFDKISATPNTIDHGNTGDSTPFQGNPYYCTRLDNVDTMDGLSNVSCPPACYDQVETNTNSSCPLPESFRGYYPDMTNSGPTNNYLQHPGMIDNTPVAYTSTQMPPQMSFSSNVMNAPARTEYFVMKVEYTPLVRIPTPDIDKILATLESEKEP</sequence>
<dbReference type="Proteomes" id="UP000789572">
    <property type="component" value="Unassembled WGS sequence"/>
</dbReference>
<evidence type="ECO:0000313" key="2">
    <source>
        <dbReference type="Proteomes" id="UP000789572"/>
    </source>
</evidence>
<keyword evidence="2" id="KW-1185">Reference proteome</keyword>
<name>A0A9N9GDL8_9GLOM</name>
<dbReference type="OrthoDB" id="10425162at2759"/>